<dbReference type="Gene3D" id="1.20.58.360">
    <property type="entry name" value="Shigella T3SS effector IpaH defines"/>
    <property type="match status" value="1"/>
</dbReference>
<dbReference type="GO" id="GO:0061630">
    <property type="term" value="F:ubiquitin protein ligase activity"/>
    <property type="evidence" value="ECO:0007669"/>
    <property type="project" value="UniProtKB-EC"/>
</dbReference>
<evidence type="ECO:0000256" key="5">
    <source>
        <dbReference type="ARBA" id="ARBA00012483"/>
    </source>
</evidence>
<comment type="PTM">
    <text evidence="14">Ubiquitinated in the presence of host E1 ubiquitin-activating enzyme, E2 ubiquitin-conjugating enzyme and ubiquitin.</text>
</comment>
<keyword evidence="7" id="KW-0433">Leucine-rich repeat</keyword>
<dbReference type="PANTHER" id="PTHR47114:SF2">
    <property type="entry name" value="OLIGODENDROCYTE-MYELIN GLYCOPROTEIN"/>
    <property type="match status" value="1"/>
</dbReference>
<dbReference type="SUPFAM" id="SSF52058">
    <property type="entry name" value="L domain-like"/>
    <property type="match status" value="1"/>
</dbReference>
<evidence type="ECO:0000256" key="1">
    <source>
        <dbReference type="ARBA" id="ARBA00000900"/>
    </source>
</evidence>
<keyword evidence="6 14" id="KW-0964">Secreted</keyword>
<evidence type="ECO:0000256" key="13">
    <source>
        <dbReference type="ARBA" id="ARBA00023200"/>
    </source>
</evidence>
<dbReference type="InterPro" id="IPR032675">
    <property type="entry name" value="LRR_dom_sf"/>
</dbReference>
<evidence type="ECO:0000256" key="9">
    <source>
        <dbReference type="ARBA" id="ARBA00022737"/>
    </source>
</evidence>
<name>A0AA42RZ67_9PSED</name>
<comment type="subcellular location">
    <subcellularLocation>
        <location evidence="2">Host cytoplasm</location>
    </subcellularLocation>
    <subcellularLocation>
        <location evidence="3">Secreted</location>
    </subcellularLocation>
</comment>
<keyword evidence="13 14" id="KW-1035">Host cytoplasm</keyword>
<evidence type="ECO:0000256" key="3">
    <source>
        <dbReference type="ARBA" id="ARBA00004613"/>
    </source>
</evidence>
<comment type="similarity">
    <text evidence="4 14">Belongs to the LRR-containing bacterial E3 ligase family.</text>
</comment>
<evidence type="ECO:0000256" key="11">
    <source>
        <dbReference type="ARBA" id="ARBA00022843"/>
    </source>
</evidence>
<dbReference type="InterPro" id="IPR029487">
    <property type="entry name" value="NEL_dom"/>
</dbReference>
<dbReference type="PROSITE" id="PS52053">
    <property type="entry name" value="NEL"/>
    <property type="match status" value="1"/>
</dbReference>
<dbReference type="InterPro" id="IPR046673">
    <property type="entry name" value="ToxA_N"/>
</dbReference>
<evidence type="ECO:0000256" key="7">
    <source>
        <dbReference type="ARBA" id="ARBA00022614"/>
    </source>
</evidence>
<reference evidence="16" key="1">
    <citation type="submission" date="2022-09" db="EMBL/GenBank/DDBJ databases">
        <title>Intensive care unit water sources are persistently colonized with multi-drug resistant bacteria and are the site of extensive horizontal gene transfer of antibiotic resistance genes.</title>
        <authorList>
            <person name="Diorio-Toth L."/>
        </authorList>
    </citation>
    <scope>NUCLEOTIDE SEQUENCE</scope>
    <source>
        <strain evidence="16">GD03782</strain>
    </source>
</reference>
<dbReference type="Gene3D" id="3.80.10.10">
    <property type="entry name" value="Ribonuclease Inhibitor"/>
    <property type="match status" value="1"/>
</dbReference>
<keyword evidence="11 14" id="KW-0832">Ubl conjugation</keyword>
<proteinExistence type="inferred from homology"/>
<evidence type="ECO:0000313" key="16">
    <source>
        <dbReference type="EMBL" id="MDH1632461.1"/>
    </source>
</evidence>
<dbReference type="GO" id="GO:0005576">
    <property type="term" value="C:extracellular region"/>
    <property type="evidence" value="ECO:0007669"/>
    <property type="project" value="UniProtKB-SubCell"/>
</dbReference>
<dbReference type="Pfam" id="PF14496">
    <property type="entry name" value="NEL"/>
    <property type="match status" value="1"/>
</dbReference>
<accession>A0AA42RZ67</accession>
<feature type="active site" description="Glycyl thioester intermediate" evidence="14">
    <location>
        <position position="1245"/>
    </location>
</feature>
<dbReference type="SMART" id="SM00369">
    <property type="entry name" value="LRR_TYP"/>
    <property type="match status" value="4"/>
</dbReference>
<dbReference type="PANTHER" id="PTHR47114">
    <property type="match status" value="1"/>
</dbReference>
<keyword evidence="8 14" id="KW-0808">Transferase</keyword>
<dbReference type="EC" id="2.3.2.27" evidence="5"/>
<evidence type="ECO:0000256" key="2">
    <source>
        <dbReference type="ARBA" id="ARBA00004192"/>
    </source>
</evidence>
<dbReference type="EMBL" id="JAOCGG010000049">
    <property type="protein sequence ID" value="MDH1632461.1"/>
    <property type="molecule type" value="Genomic_DNA"/>
</dbReference>
<keyword evidence="9" id="KW-0677">Repeat</keyword>
<dbReference type="GO" id="GO:0016567">
    <property type="term" value="P:protein ubiquitination"/>
    <property type="evidence" value="ECO:0007669"/>
    <property type="project" value="InterPro"/>
</dbReference>
<gene>
    <name evidence="16" type="ORF">N5I14_19670</name>
</gene>
<dbReference type="InterPro" id="IPR001611">
    <property type="entry name" value="Leu-rich_rpt"/>
</dbReference>
<keyword evidence="10 14" id="KW-0833">Ubl conjugation pathway</keyword>
<dbReference type="RefSeq" id="WP_280083103.1">
    <property type="nucleotide sequence ID" value="NZ_JAOCGG010000049.1"/>
</dbReference>
<comment type="catalytic activity">
    <reaction evidence="1">
        <text>S-ubiquitinyl-[E2 ubiquitin-conjugating enzyme]-L-cysteine + [acceptor protein]-L-lysine = [E2 ubiquitin-conjugating enzyme]-L-cysteine + N(6)-ubiquitinyl-[acceptor protein]-L-lysine.</text>
        <dbReference type="EC" id="2.3.2.27"/>
    </reaction>
</comment>
<dbReference type="GO" id="GO:0030430">
    <property type="term" value="C:host cell cytoplasm"/>
    <property type="evidence" value="ECO:0007669"/>
    <property type="project" value="UniProtKB-SubCell"/>
</dbReference>
<evidence type="ECO:0000256" key="14">
    <source>
        <dbReference type="PROSITE-ProRule" id="PRU01398"/>
    </source>
</evidence>
<dbReference type="Pfam" id="PF20178">
    <property type="entry name" value="ToxA_N"/>
    <property type="match status" value="1"/>
</dbReference>
<evidence type="ECO:0000313" key="17">
    <source>
        <dbReference type="Proteomes" id="UP001160882"/>
    </source>
</evidence>
<evidence type="ECO:0000256" key="8">
    <source>
        <dbReference type="ARBA" id="ARBA00022679"/>
    </source>
</evidence>
<dbReference type="Proteomes" id="UP001160882">
    <property type="component" value="Unassembled WGS sequence"/>
</dbReference>
<evidence type="ECO:0000256" key="4">
    <source>
        <dbReference type="ARBA" id="ARBA00009868"/>
    </source>
</evidence>
<evidence type="ECO:0000256" key="12">
    <source>
        <dbReference type="ARBA" id="ARBA00023026"/>
    </source>
</evidence>
<dbReference type="InterPro" id="IPR003591">
    <property type="entry name" value="Leu-rich_rpt_typical-subtyp"/>
</dbReference>
<feature type="domain" description="NEL" evidence="15">
    <location>
        <begin position="1158"/>
        <end position="1444"/>
    </location>
</feature>
<organism evidence="16 17">
    <name type="scientific">Pseudomonas mosselii</name>
    <dbReference type="NCBI Taxonomy" id="78327"/>
    <lineage>
        <taxon>Bacteria</taxon>
        <taxon>Pseudomonadati</taxon>
        <taxon>Pseudomonadota</taxon>
        <taxon>Gammaproteobacteria</taxon>
        <taxon>Pseudomonadales</taxon>
        <taxon>Pseudomonadaceae</taxon>
        <taxon>Pseudomonas</taxon>
    </lineage>
</organism>
<evidence type="ECO:0000256" key="6">
    <source>
        <dbReference type="ARBA" id="ARBA00022525"/>
    </source>
</evidence>
<protein>
    <recommendedName>
        <fullName evidence="5">RING-type E3 ubiquitin transferase</fullName>
        <ecNumber evidence="5">2.3.2.27</ecNumber>
    </recommendedName>
</protein>
<evidence type="ECO:0000256" key="10">
    <source>
        <dbReference type="ARBA" id="ARBA00022786"/>
    </source>
</evidence>
<evidence type="ECO:0000259" key="15">
    <source>
        <dbReference type="PROSITE" id="PS52053"/>
    </source>
</evidence>
<dbReference type="InterPro" id="IPR051071">
    <property type="entry name" value="LRR-bact_E3_ubiq_ligases"/>
</dbReference>
<keyword evidence="12" id="KW-0843">Virulence</keyword>
<sequence length="1444" mass="159312">MTAPHIPHDSIDALIARQLPDWLSKARSADLQVLHQSLLAQQRAQHALNQQLGPLMAIDRFAEPLLVKALKDRTGLTLDVRRSTLFVQWNELRPVVPASLPLPVVQHRHTQSLLAAALHNFAEPETVAGAFATGSALTDETGRLIGLSPGAFAQLCRTLDVGQAYQDYLRQRFLPCGALGTESQSASMLDTLLEAQLRTRLEVDVRLACLKGEIDAATSEHLLALTVVPAPMRRADAMPSSHQLYVLGHKLHGGMAFSGQVSGVIAWLPGDTPGALIVAASWEALYQAIGRRLREPDYARRFLRFIGEAEKLAFTAALDACLQADPGSSTLQLDGRALAIKSTLLGYLRQVHVAKVQGDARALAVPTDDEDRQVRSRRLQGLLAAGLDLLGLAALVVPGLGEVMLGVAAIQVAHEVYEGYEAWQLGDREAALGHLFAVARGLAEGAVIGGSTALAGKALARVAFVDDLCPVSLDSKRMRLCDGRLGDYRQATMGHAIGELAGTGAQRSLTLPQGRYRVQRRQPGEPWRIIHPGNTKAFAPRLANNGAGGWWHALERPQQWRGAQELLRRLGSEFSDVTQTQAQALLQATAYDEARLRRLLLEDAEPPARLVDGLERMRLHARSPDLPPEAIELALASDVAPLPGESILRRHFPGLSRRSANEVLKGATADQVRILTTSRKVPLAMAERIRWQVRACRLDKAREGLRRGRMLSRDSERLTLGLLDHLAPWPAGIRLELRDTTVEGALLVRSGKASAPQLHVVLKQGNGYLAADAEGRGVPGAQSGDRLGQALLWHLRAPQRALLGDAASTADTLIDHLAAKLAWAQELAAGWIGLADVGTGVRPPVRWGDGRLGYALSGRPGSSRQALEQGIRQVYPTFDDAQLQRYVSERLQTGDNLWSHVNDLHQQLSSLESALATWQREAGDVAQMTTRSRVAGQLLRCWRRQSPMMGDGYHLLIDGESLDCLPVLPAEVSFSHVKHLSLRNLGLSTIDSTFLSRFNGLRRLELDGNRLSSLTDALGGLRSLVELDLSDNNIHLDTQANRTLARLTALEVLHLDRNPLGLQPELRDLVRLRRVHLRATGLTSVPNGLLRLSGLEYADLRDNRIVTLEQTLFTLPRRRLEHIALHDNPLSRASLAQLDSFQQAGRSPLRRLQRHLLGDTAARDAWLKGLDNDARAMCLAQWDNLAHEDGSGDLLRLLSDLRDTQDARQRFGALRSRVWAVVQACEQDARLRSELFELAARPRSCTDSVALNFSYLEVRAQVHGRTAGQSGMAAEPSLLRLGRELFRLEQMERLVALDIQDREEAGDVFDEVEVRLAYRVKLRESLELPGQPDDMRYESCAQVSAQEVEQMREQILGAENPAQLSMSLAGHRFWQEHLLTTYAQRFTASDLPFYQRLESLAEALDDMAEGEYLEAIDRVAEAREAARRALIEQLTLEAWRRFLD</sequence>
<dbReference type="Pfam" id="PF13855">
    <property type="entry name" value="LRR_8"/>
    <property type="match status" value="1"/>
</dbReference>
<comment type="caution">
    <text evidence="16">The sequence shown here is derived from an EMBL/GenBank/DDBJ whole genome shotgun (WGS) entry which is preliminary data.</text>
</comment>